<evidence type="ECO:0000256" key="1">
    <source>
        <dbReference type="ARBA" id="ARBA00000032"/>
    </source>
</evidence>
<dbReference type="GO" id="GO:0007040">
    <property type="term" value="P:lysosome organization"/>
    <property type="evidence" value="ECO:0007669"/>
    <property type="project" value="TreeGrafter"/>
</dbReference>
<evidence type="ECO:0000313" key="9">
    <source>
        <dbReference type="Ensembl" id="ENSLLEP00000028004.1"/>
    </source>
</evidence>
<dbReference type="InterPro" id="IPR029033">
    <property type="entry name" value="His_PPase_superfam"/>
</dbReference>
<dbReference type="Pfam" id="PF00328">
    <property type="entry name" value="His_Phos_2"/>
    <property type="match status" value="1"/>
</dbReference>
<dbReference type="FunFam" id="3.40.50.1240:FF:000010">
    <property type="entry name" value="Prostatic acid phosphatase"/>
    <property type="match status" value="1"/>
</dbReference>
<gene>
    <name evidence="9" type="primary">ACP3</name>
</gene>
<dbReference type="SUPFAM" id="SSF53254">
    <property type="entry name" value="Phosphoglycerate mutase-like"/>
    <property type="match status" value="1"/>
</dbReference>
<dbReference type="Gene3D" id="3.40.50.1240">
    <property type="entry name" value="Phosphoglycerate mutase-like"/>
    <property type="match status" value="1"/>
</dbReference>
<keyword evidence="6" id="KW-0325">Glycoprotein</keyword>
<evidence type="ECO:0000256" key="2">
    <source>
        <dbReference type="ARBA" id="ARBA00005375"/>
    </source>
</evidence>
<sequence>MSAISSGYFSLSCYFLISLLFLILGQIVAEKQLQFVILIYRHGDRSPVHTYINDPYQESSWPDGFGQLTKDGMQQQYDLGQYLRKRYAGFLNETYNRHEVYVRSSDLDRTLMSAQANLAGLFPPDKEQLWNPNILWQPIPVHTVPQSNENLIRLPFTKCPRYIELQNSTYTSEEYQRRIEPYEDFLKNLSINTGHTVEDLKRKYAWTTYDALYCESIHNYPLPPWVTAETMTALNQLSDIGLESLYGVYKQDEKSRLQGGVLLNSVIKNFTNFMANSTSKEKLIMYSAHDTTVAAVQMAMNVYNGKIPPYAACHIFELHMEENGQYSIEMYYRNDSSLDPYRLILPGCNETCPIQMFIDLTSSVIAEDWNKECGIENEKECYNGGLIAAVVFLTILSCVLLFLVCGKRCRTGNYATMEETA</sequence>
<keyword evidence="7" id="KW-0472">Membrane</keyword>
<name>A0A8C5PUW5_9ANUR</name>
<proteinExistence type="inferred from homology"/>
<evidence type="ECO:0000256" key="7">
    <source>
        <dbReference type="SAM" id="Phobius"/>
    </source>
</evidence>
<evidence type="ECO:0000256" key="3">
    <source>
        <dbReference type="ARBA" id="ARBA00012646"/>
    </source>
</evidence>
<dbReference type="GO" id="GO:0005764">
    <property type="term" value="C:lysosome"/>
    <property type="evidence" value="ECO:0007669"/>
    <property type="project" value="TreeGrafter"/>
</dbReference>
<organism evidence="9 10">
    <name type="scientific">Leptobrachium leishanense</name>
    <name type="common">Leishan spiny toad</name>
    <dbReference type="NCBI Taxonomy" id="445787"/>
    <lineage>
        <taxon>Eukaryota</taxon>
        <taxon>Metazoa</taxon>
        <taxon>Chordata</taxon>
        <taxon>Craniata</taxon>
        <taxon>Vertebrata</taxon>
        <taxon>Euteleostomi</taxon>
        <taxon>Amphibia</taxon>
        <taxon>Batrachia</taxon>
        <taxon>Anura</taxon>
        <taxon>Pelobatoidea</taxon>
        <taxon>Megophryidae</taxon>
        <taxon>Leptobrachium</taxon>
    </lineage>
</organism>
<keyword evidence="7" id="KW-0812">Transmembrane</keyword>
<dbReference type="InterPro" id="IPR050645">
    <property type="entry name" value="Histidine_acid_phosphatase"/>
</dbReference>
<evidence type="ECO:0000256" key="5">
    <source>
        <dbReference type="ARBA" id="ARBA00022801"/>
    </source>
</evidence>
<feature type="signal peptide" evidence="8">
    <location>
        <begin position="1"/>
        <end position="29"/>
    </location>
</feature>
<dbReference type="InterPro" id="IPR000560">
    <property type="entry name" value="His_Pase_clade-2"/>
</dbReference>
<dbReference type="PANTHER" id="PTHR11567:SF208">
    <property type="entry name" value="ACID PHOSPHATASE 3"/>
    <property type="match status" value="1"/>
</dbReference>
<keyword evidence="5" id="KW-0378">Hydrolase</keyword>
<evidence type="ECO:0000256" key="4">
    <source>
        <dbReference type="ARBA" id="ARBA00022729"/>
    </source>
</evidence>
<reference evidence="9" key="1">
    <citation type="submission" date="2025-08" db="UniProtKB">
        <authorList>
            <consortium name="Ensembl"/>
        </authorList>
    </citation>
    <scope>IDENTIFICATION</scope>
</reference>
<keyword evidence="7" id="KW-1133">Transmembrane helix</keyword>
<dbReference type="AlphaFoldDB" id="A0A8C5PUW5"/>
<reference evidence="9" key="2">
    <citation type="submission" date="2025-09" db="UniProtKB">
        <authorList>
            <consortium name="Ensembl"/>
        </authorList>
    </citation>
    <scope>IDENTIFICATION</scope>
</reference>
<evidence type="ECO:0000256" key="6">
    <source>
        <dbReference type="ARBA" id="ARBA00023180"/>
    </source>
</evidence>
<evidence type="ECO:0000256" key="8">
    <source>
        <dbReference type="SAM" id="SignalP"/>
    </source>
</evidence>
<dbReference type="PANTHER" id="PTHR11567">
    <property type="entry name" value="ACID PHOSPHATASE-RELATED"/>
    <property type="match status" value="1"/>
</dbReference>
<feature type="transmembrane region" description="Helical" evidence="7">
    <location>
        <begin position="382"/>
        <end position="404"/>
    </location>
</feature>
<dbReference type="InterPro" id="IPR033379">
    <property type="entry name" value="Acid_Pase_AS"/>
</dbReference>
<accession>A0A8C5PUW5</accession>
<keyword evidence="4 8" id="KW-0732">Signal</keyword>
<protein>
    <recommendedName>
        <fullName evidence="3">acid phosphatase</fullName>
        <ecNumber evidence="3">3.1.3.2</ecNumber>
    </recommendedName>
</protein>
<dbReference type="EC" id="3.1.3.2" evidence="3"/>
<comment type="similarity">
    <text evidence="2">Belongs to the histidine acid phosphatase family.</text>
</comment>
<evidence type="ECO:0000313" key="10">
    <source>
        <dbReference type="Proteomes" id="UP000694569"/>
    </source>
</evidence>
<dbReference type="GO" id="GO:0003993">
    <property type="term" value="F:acid phosphatase activity"/>
    <property type="evidence" value="ECO:0007669"/>
    <property type="project" value="UniProtKB-EC"/>
</dbReference>
<dbReference type="Proteomes" id="UP000694569">
    <property type="component" value="Unplaced"/>
</dbReference>
<dbReference type="GeneTree" id="ENSGT00940000160450"/>
<keyword evidence="10" id="KW-1185">Reference proteome</keyword>
<dbReference type="OrthoDB" id="258392at2759"/>
<dbReference type="CDD" id="cd07061">
    <property type="entry name" value="HP_HAP_like"/>
    <property type="match status" value="1"/>
</dbReference>
<dbReference type="Ensembl" id="ENSLLET00000029097.1">
    <property type="protein sequence ID" value="ENSLLEP00000028004.1"/>
    <property type="gene ID" value="ENSLLEG00000017669.1"/>
</dbReference>
<dbReference type="PROSITE" id="PS00778">
    <property type="entry name" value="HIS_ACID_PHOSPHAT_2"/>
    <property type="match status" value="1"/>
</dbReference>
<feature type="chain" id="PRO_5034140224" description="acid phosphatase" evidence="8">
    <location>
        <begin position="30"/>
        <end position="421"/>
    </location>
</feature>
<comment type="catalytic activity">
    <reaction evidence="1">
        <text>a phosphate monoester + H2O = an alcohol + phosphate</text>
        <dbReference type="Rhea" id="RHEA:15017"/>
        <dbReference type="ChEBI" id="CHEBI:15377"/>
        <dbReference type="ChEBI" id="CHEBI:30879"/>
        <dbReference type="ChEBI" id="CHEBI:43474"/>
        <dbReference type="ChEBI" id="CHEBI:67140"/>
        <dbReference type="EC" id="3.1.3.2"/>
    </reaction>
</comment>
<dbReference type="PROSITE" id="PS00616">
    <property type="entry name" value="HIS_ACID_PHOSPHAT_1"/>
    <property type="match status" value="1"/>
</dbReference>